<accession>A0A6B0SBM3</accession>
<sequence>MSETEVLLSPEGACLLMKLCEALWEACQRKSWLTGQASLVDANVTKLRSSNPGLPELAETAVPQCPQLWLDAVHTAAEAAVMLGTRDHRGQFIIPPPNAGTVLDDAEAPVGRTFPILAPAPQLPEDY</sequence>
<dbReference type="AlphaFoldDB" id="A0A6B0SBM3"/>
<dbReference type="EMBL" id="VBQZ03000187">
    <property type="protein sequence ID" value="MXQ97294.1"/>
    <property type="molecule type" value="Genomic_DNA"/>
</dbReference>
<evidence type="ECO:0000313" key="2">
    <source>
        <dbReference type="Proteomes" id="UP000322234"/>
    </source>
</evidence>
<name>A0A6B0SBM3_9CETA</name>
<evidence type="ECO:0000313" key="1">
    <source>
        <dbReference type="EMBL" id="MXQ97294.1"/>
    </source>
</evidence>
<organism evidence="1 2">
    <name type="scientific">Bos mutus</name>
    <name type="common">wild yak</name>
    <dbReference type="NCBI Taxonomy" id="72004"/>
    <lineage>
        <taxon>Eukaryota</taxon>
        <taxon>Metazoa</taxon>
        <taxon>Chordata</taxon>
        <taxon>Craniata</taxon>
        <taxon>Vertebrata</taxon>
        <taxon>Euteleostomi</taxon>
        <taxon>Mammalia</taxon>
        <taxon>Eutheria</taxon>
        <taxon>Laurasiatheria</taxon>
        <taxon>Artiodactyla</taxon>
        <taxon>Ruminantia</taxon>
        <taxon>Pecora</taxon>
        <taxon>Bovidae</taxon>
        <taxon>Bovinae</taxon>
        <taxon>Bos</taxon>
    </lineage>
</organism>
<dbReference type="Proteomes" id="UP000322234">
    <property type="component" value="Unassembled WGS sequence"/>
</dbReference>
<protein>
    <submittedName>
        <fullName evidence="1">Uncharacterized protein</fullName>
    </submittedName>
</protein>
<reference evidence="1" key="1">
    <citation type="submission" date="2019-10" db="EMBL/GenBank/DDBJ databases">
        <title>The sequence and de novo assembly of the wild yak genome.</title>
        <authorList>
            <person name="Liu Y."/>
        </authorList>
    </citation>
    <scope>NUCLEOTIDE SEQUENCE [LARGE SCALE GENOMIC DNA]</scope>
    <source>
        <strain evidence="1">WY2019</strain>
    </source>
</reference>
<keyword evidence="2" id="KW-1185">Reference proteome</keyword>
<gene>
    <name evidence="1" type="ORF">E5288_WYG003300</name>
</gene>
<proteinExistence type="predicted"/>
<comment type="caution">
    <text evidence="1">The sequence shown here is derived from an EMBL/GenBank/DDBJ whole genome shotgun (WGS) entry which is preliminary data.</text>
</comment>